<organism evidence="3 4">
    <name type="scientific">Hymenobacter frigidus</name>
    <dbReference type="NCBI Taxonomy" id="1524095"/>
    <lineage>
        <taxon>Bacteria</taxon>
        <taxon>Pseudomonadati</taxon>
        <taxon>Bacteroidota</taxon>
        <taxon>Cytophagia</taxon>
        <taxon>Cytophagales</taxon>
        <taxon>Hymenobacteraceae</taxon>
        <taxon>Hymenobacter</taxon>
    </lineage>
</organism>
<feature type="domain" description="Peptidase M1 membrane alanine aminopeptidase" evidence="2">
    <location>
        <begin position="375"/>
        <end position="527"/>
    </location>
</feature>
<dbReference type="InterPro" id="IPR014782">
    <property type="entry name" value="Peptidase_M1_dom"/>
</dbReference>
<keyword evidence="4" id="KW-1185">Reference proteome</keyword>
<evidence type="ECO:0000313" key="3">
    <source>
        <dbReference type="EMBL" id="GGH89830.1"/>
    </source>
</evidence>
<dbReference type="EMBL" id="BMGY01000045">
    <property type="protein sequence ID" value="GGH89830.1"/>
    <property type="molecule type" value="Genomic_DNA"/>
</dbReference>
<accession>A0ABQ2ACB9</accession>
<dbReference type="Pfam" id="PF01433">
    <property type="entry name" value="Peptidase_M1"/>
    <property type="match status" value="1"/>
</dbReference>
<dbReference type="SUPFAM" id="SSF55486">
    <property type="entry name" value="Metalloproteases ('zincins'), catalytic domain"/>
    <property type="match status" value="1"/>
</dbReference>
<gene>
    <name evidence="3" type="ORF">GCM10011495_34330</name>
</gene>
<name>A0ABQ2ACB9_9BACT</name>
<protein>
    <submittedName>
        <fullName evidence="3">Peptidase</fullName>
    </submittedName>
</protein>
<feature type="chain" id="PRO_5045944181" evidence="1">
    <location>
        <begin position="21"/>
        <end position="623"/>
    </location>
</feature>
<evidence type="ECO:0000259" key="2">
    <source>
        <dbReference type="Pfam" id="PF01433"/>
    </source>
</evidence>
<dbReference type="RefSeq" id="WP_188563328.1">
    <property type="nucleotide sequence ID" value="NZ_BMGY01000045.1"/>
</dbReference>
<dbReference type="CDD" id="cd09604">
    <property type="entry name" value="M1_APN_like"/>
    <property type="match status" value="1"/>
</dbReference>
<dbReference type="Proteomes" id="UP000637774">
    <property type="component" value="Unassembled WGS sequence"/>
</dbReference>
<keyword evidence="1" id="KW-0732">Signal</keyword>
<proteinExistence type="predicted"/>
<reference evidence="4" key="1">
    <citation type="journal article" date="2019" name="Int. J. Syst. Evol. Microbiol.">
        <title>The Global Catalogue of Microorganisms (GCM) 10K type strain sequencing project: providing services to taxonomists for standard genome sequencing and annotation.</title>
        <authorList>
            <consortium name="The Broad Institute Genomics Platform"/>
            <consortium name="The Broad Institute Genome Sequencing Center for Infectious Disease"/>
            <person name="Wu L."/>
            <person name="Ma J."/>
        </authorList>
    </citation>
    <scope>NUCLEOTIDE SEQUENCE [LARGE SCALE GENOMIC DNA]</scope>
    <source>
        <strain evidence="4">CGMCC 1.14966</strain>
    </source>
</reference>
<dbReference type="Gene3D" id="1.10.390.10">
    <property type="entry name" value="Neutral Protease Domain 2"/>
    <property type="match status" value="1"/>
</dbReference>
<evidence type="ECO:0000256" key="1">
    <source>
        <dbReference type="SAM" id="SignalP"/>
    </source>
</evidence>
<feature type="signal peptide" evidence="1">
    <location>
        <begin position="1"/>
        <end position="20"/>
    </location>
</feature>
<comment type="caution">
    <text evidence="3">The sequence shown here is derived from an EMBL/GenBank/DDBJ whole genome shotgun (WGS) entry which is preliminary data.</text>
</comment>
<dbReference type="InterPro" id="IPR027268">
    <property type="entry name" value="Peptidase_M4/M1_CTD_sf"/>
</dbReference>
<evidence type="ECO:0000313" key="4">
    <source>
        <dbReference type="Proteomes" id="UP000637774"/>
    </source>
</evidence>
<sequence>MKPFGRIAAVFFLLVSVARAQPTLPVPRNLQATYAKGTRSASGQPGPNYWQNTADYDLNVSFDPTTRRVAGTVEIKYQNNSPDSLRQLWFKLYPNIYQKGAPRSRAFAPEDIGEGLKISALTINGEVFDVKKLAIEATNMAVPLRRALGARQAATVRATYSYILNKGSHQRTGEVEPGAAFVAYFFPRIAVYDDIDGWNRVPYTGDQEFYNDFCNFKAAVTVPRNFVVWATGDLTNADQVLTRKYAQRLRDAEQKDAVATIISAGDAQRRDITAPNAQNTWRFEARNVTDFVFATADHYVWQSTSLVVDPATKRRTRVDAVYNPKHKDFEEVIDFSRKTVEAMSYTFPKWPFPYAHETVFDGLDQMEYPMMVNDNPTETREDAITLTDHEIFHTMFPFYMGINETKYGWMDEGWATIGEWLISSIIDPKLDDDYGVARYAAAADTESDAPIVTLSTQQNGMPFFLNSYPKPGMGYLYVKDMLGDELFTKALHTYIRQWNGKHPMPYDFFNSMNAGAGRNLNWFWQRWFFDGGYPDLAIASVTKTAAGYDLQVQAKGSKPVPVDLTLTFADNTTQKIHRSISVWETGATSVTATVVSKQLLKRVTLGSTLVPDSFPKDNVWEGK</sequence>